<dbReference type="InterPro" id="IPR026876">
    <property type="entry name" value="Fn3_assoc_repeat"/>
</dbReference>
<keyword evidence="4" id="KW-0326">Glycosidase</keyword>
<comment type="caution">
    <text evidence="7">The sequence shown here is derived from an EMBL/GenBank/DDBJ whole genome shotgun (WGS) entry which is preliminary data.</text>
</comment>
<protein>
    <recommendedName>
        <fullName evidence="2">beta-N-acetylhexosaminidase</fullName>
        <ecNumber evidence="2">3.2.1.52</ecNumber>
    </recommendedName>
</protein>
<dbReference type="Proteomes" id="UP000812270">
    <property type="component" value="Unassembled WGS sequence"/>
</dbReference>
<dbReference type="GO" id="GO:0016020">
    <property type="term" value="C:membrane"/>
    <property type="evidence" value="ECO:0007669"/>
    <property type="project" value="TreeGrafter"/>
</dbReference>
<keyword evidence="8" id="KW-1185">Reference proteome</keyword>
<dbReference type="InterPro" id="IPR037524">
    <property type="entry name" value="PA14/GLEYA"/>
</dbReference>
<dbReference type="GO" id="GO:0005975">
    <property type="term" value="P:carbohydrate metabolic process"/>
    <property type="evidence" value="ECO:0007669"/>
    <property type="project" value="InterPro"/>
</dbReference>
<comment type="catalytic activity">
    <reaction evidence="1">
        <text>Hydrolysis of terminal non-reducing N-acetyl-D-hexosamine residues in N-acetyl-beta-D-hexosaminides.</text>
        <dbReference type="EC" id="3.2.1.52"/>
    </reaction>
</comment>
<dbReference type="SMART" id="SM00758">
    <property type="entry name" value="PA14"/>
    <property type="match status" value="1"/>
</dbReference>
<evidence type="ECO:0000256" key="4">
    <source>
        <dbReference type="ARBA" id="ARBA00023295"/>
    </source>
</evidence>
<dbReference type="GO" id="GO:0030203">
    <property type="term" value="P:glycosaminoglycan metabolic process"/>
    <property type="evidence" value="ECO:0007669"/>
    <property type="project" value="TreeGrafter"/>
</dbReference>
<organism evidence="7 8">
    <name type="scientific">Pinibacter aurantiacus</name>
    <dbReference type="NCBI Taxonomy" id="2851599"/>
    <lineage>
        <taxon>Bacteria</taxon>
        <taxon>Pseudomonadati</taxon>
        <taxon>Bacteroidota</taxon>
        <taxon>Chitinophagia</taxon>
        <taxon>Chitinophagales</taxon>
        <taxon>Chitinophagaceae</taxon>
        <taxon>Pinibacter</taxon>
    </lineage>
</organism>
<feature type="active site" description="Proton donor" evidence="5">
    <location>
        <position position="358"/>
    </location>
</feature>
<dbReference type="Pfam" id="PF02838">
    <property type="entry name" value="Glyco_hydro_20b"/>
    <property type="match status" value="1"/>
</dbReference>
<keyword evidence="3" id="KW-0378">Hydrolase</keyword>
<dbReference type="InterPro" id="IPR015882">
    <property type="entry name" value="HEX_bac_N"/>
</dbReference>
<gene>
    <name evidence="7" type="ORF">KTO63_02320</name>
</gene>
<dbReference type="PANTHER" id="PTHR22600">
    <property type="entry name" value="BETA-HEXOSAMINIDASE"/>
    <property type="match status" value="1"/>
</dbReference>
<dbReference type="EC" id="3.2.1.52" evidence="2"/>
<evidence type="ECO:0000313" key="7">
    <source>
        <dbReference type="EMBL" id="MBV4355966.1"/>
    </source>
</evidence>
<dbReference type="Pfam" id="PF07691">
    <property type="entry name" value="PA14"/>
    <property type="match status" value="1"/>
</dbReference>
<dbReference type="Pfam" id="PF13287">
    <property type="entry name" value="Fn3_assoc"/>
    <property type="match status" value="1"/>
</dbReference>
<dbReference type="RefSeq" id="WP_217789509.1">
    <property type="nucleotide sequence ID" value="NZ_JAHSPG010000001.1"/>
</dbReference>
<accession>A0A9E2W727</accession>
<sequence length="778" mass="87330">MNRVITKGFKSLLFILVLTVPYSIIHAQTKQTPYAIIPQPAQLKAQPGNFLISNKTVLVVPTTTNTFYNETGFLRNLIQNYIGANALKFQQSASANAIVLKYDETLKEAEAYTLNITPKTITLAAKDGAGMFYAMETLRQLLPAGVESGKGNTLTVPCVQIADQPAFGWRGMMLDVSRHFFSIQYLKKYADMMALYKLNKLHLHLTDDQGWRIEIKKYPRLTSEGAWRTFDNHDSACIAKADATGNDDLRPEAKHTVKKNGQTLYGGFYTQDEMREFIRYAASRHIEVIPEIDMPGHMMAAARIYPELTCDTLIVNNTYDFSNPICPCNPHVLEFAKDIFAEIADLFPSKYIHIGGDEVNKKYWERSSVVKAFMKEKGFTDINQVQSYFNDYMLAFFKSKGKTLIGWDEVIEGKIDSSAVVMFWRTWVPKAPANAVKNGNKLVMTPDGPYYFDAIEDAQTLSAVYNYDPFEAGRYHMSDDAKKSILGVQANLWTENIASEKRADYMIMPRLTALSEVGWTHRYNYKEYLQRLNVQYQRLDQLNVNYRLPDISNLVDNYAVMGKTPFFAASPVPRFKVHYTLDGSTPVATSPVMEKPVTLEHSAVMKMALFTPTGRRGDVYTLNFNEQQLLPAKSIANLKSGLTAGFYKGAFKLTSAIKGAPDSVYVVDGIKVPPSIKAPTFGLKFKGYIEVPETGIYTFYLMCNDGGVLIIDDKKIVDNDGLHPDKTVGGQAALQKGLHSLAVDFSEYGGGYSLELKYSYKGSEPKVVPAAWLKRINN</sequence>
<dbReference type="Pfam" id="PF00728">
    <property type="entry name" value="Glyco_hydro_20"/>
    <property type="match status" value="1"/>
</dbReference>
<dbReference type="PANTHER" id="PTHR22600:SF57">
    <property type="entry name" value="BETA-N-ACETYLHEXOSAMINIDASE"/>
    <property type="match status" value="1"/>
</dbReference>
<evidence type="ECO:0000256" key="5">
    <source>
        <dbReference type="PIRSR" id="PIRSR625705-1"/>
    </source>
</evidence>
<dbReference type="InterPro" id="IPR025705">
    <property type="entry name" value="Beta_hexosaminidase_sua/sub"/>
</dbReference>
<dbReference type="GO" id="GO:0004563">
    <property type="term" value="F:beta-N-acetylhexosaminidase activity"/>
    <property type="evidence" value="ECO:0007669"/>
    <property type="project" value="UniProtKB-EC"/>
</dbReference>
<evidence type="ECO:0000313" key="8">
    <source>
        <dbReference type="Proteomes" id="UP000812270"/>
    </source>
</evidence>
<name>A0A9E2W727_9BACT</name>
<dbReference type="InterPro" id="IPR015883">
    <property type="entry name" value="Glyco_hydro_20_cat"/>
</dbReference>
<dbReference type="AlphaFoldDB" id="A0A9E2W727"/>
<dbReference type="EMBL" id="JAHSPG010000001">
    <property type="protein sequence ID" value="MBV4355966.1"/>
    <property type="molecule type" value="Genomic_DNA"/>
</dbReference>
<dbReference type="PROSITE" id="PS51820">
    <property type="entry name" value="PA14"/>
    <property type="match status" value="1"/>
</dbReference>
<evidence type="ECO:0000256" key="2">
    <source>
        <dbReference type="ARBA" id="ARBA00012663"/>
    </source>
</evidence>
<evidence type="ECO:0000259" key="6">
    <source>
        <dbReference type="PROSITE" id="PS51820"/>
    </source>
</evidence>
<dbReference type="InterPro" id="IPR011658">
    <property type="entry name" value="PA14_dom"/>
</dbReference>
<reference evidence="7" key="1">
    <citation type="submission" date="2021-06" db="EMBL/GenBank/DDBJ databases">
        <authorList>
            <person name="Huq M.A."/>
        </authorList>
    </citation>
    <scope>NUCLEOTIDE SEQUENCE</scope>
    <source>
        <strain evidence="7">MAH-26</strain>
    </source>
</reference>
<evidence type="ECO:0000256" key="3">
    <source>
        <dbReference type="ARBA" id="ARBA00022801"/>
    </source>
</evidence>
<evidence type="ECO:0000256" key="1">
    <source>
        <dbReference type="ARBA" id="ARBA00001231"/>
    </source>
</evidence>
<dbReference type="CDD" id="cd06563">
    <property type="entry name" value="GH20_chitobiase-like"/>
    <property type="match status" value="1"/>
</dbReference>
<proteinExistence type="predicted"/>
<feature type="domain" description="PA14" evidence="6">
    <location>
        <begin position="637"/>
        <end position="772"/>
    </location>
</feature>